<sequence>MVVGIDPGNLQRVVARLRRLLDDDPVVDLFERSMAENLGRVAERLPDGTTFILTGDIPAMWLRDPAAQIRPYLILCGDDPQLQDVLIGILHRQLEFLVLDPYANAFKRTTGPGNHDDDVTELLPEVWERKYEIDSLCYPLELAHRLWRITGRQEVIDDRFRPAAEAILELWTRELDHDHRSSYTFQRLHGPASDTLTRAGRAEPIGWTGLSWSAFRPSDDACRYNYNIPGNMFASVALGYLAQIAEQVLGDEGLAARAVALRDTIEAGIARFGVTEHPTRGRVFVYETDGLGNFVLMDDANMPSLLSAPLTGFVDVEDPVYLATRSLLLSTENPTYFSGTAASGIGSPHTPGPNVWPIGLAVEGLTSPDPREKRRILQVLSDTTAGTGQMHESFNVDDPTEFTRPWFSWANAMMCELVLDVGGLTLASAMRP</sequence>
<comment type="caution">
    <text evidence="1">The sequence shown here is derived from an EMBL/GenBank/DDBJ whole genome shotgun (WGS) entry which is preliminary data.</text>
</comment>
<dbReference type="Gene3D" id="1.50.10.10">
    <property type="match status" value="1"/>
</dbReference>
<dbReference type="PANTHER" id="PTHR31047:SF0">
    <property type="entry name" value="MEIOTICALLY UP-REGULATED GENE 157 PROTEIN"/>
    <property type="match status" value="1"/>
</dbReference>
<organism evidence="1 2">
    <name type="scientific">Microlunatus panaciterrae</name>
    <dbReference type="NCBI Taxonomy" id="400768"/>
    <lineage>
        <taxon>Bacteria</taxon>
        <taxon>Bacillati</taxon>
        <taxon>Actinomycetota</taxon>
        <taxon>Actinomycetes</taxon>
        <taxon>Propionibacteriales</taxon>
        <taxon>Propionibacteriaceae</taxon>
        <taxon>Microlunatus</taxon>
    </lineage>
</organism>
<evidence type="ECO:0000313" key="2">
    <source>
        <dbReference type="Proteomes" id="UP000704762"/>
    </source>
</evidence>
<evidence type="ECO:0000313" key="1">
    <source>
        <dbReference type="EMBL" id="MBM7798577.1"/>
    </source>
</evidence>
<dbReference type="SUPFAM" id="SSF48208">
    <property type="entry name" value="Six-hairpin glycosidases"/>
    <property type="match status" value="1"/>
</dbReference>
<protein>
    <submittedName>
        <fullName evidence="1">Meiotically up-regulated gene 157 (Mug157) protein</fullName>
    </submittedName>
</protein>
<dbReference type="InterPro" id="IPR008313">
    <property type="entry name" value="GH125"/>
</dbReference>
<name>A0ABS2RJ95_9ACTN</name>
<dbReference type="Pfam" id="PF06824">
    <property type="entry name" value="Glyco_hydro_125"/>
    <property type="match status" value="1"/>
</dbReference>
<dbReference type="InterPro" id="IPR008928">
    <property type="entry name" value="6-hairpin_glycosidase_sf"/>
</dbReference>
<gene>
    <name evidence="1" type="ORF">JOE57_001498</name>
</gene>
<dbReference type="EMBL" id="JAFBCF010000001">
    <property type="protein sequence ID" value="MBM7798577.1"/>
    <property type="molecule type" value="Genomic_DNA"/>
</dbReference>
<dbReference type="RefSeq" id="WP_204917101.1">
    <property type="nucleotide sequence ID" value="NZ_BAAAQP010000002.1"/>
</dbReference>
<keyword evidence="2" id="KW-1185">Reference proteome</keyword>
<dbReference type="SMART" id="SM01149">
    <property type="entry name" value="DUF1237"/>
    <property type="match status" value="1"/>
</dbReference>
<reference evidence="1 2" key="1">
    <citation type="submission" date="2021-01" db="EMBL/GenBank/DDBJ databases">
        <title>Sequencing the genomes of 1000 actinobacteria strains.</title>
        <authorList>
            <person name="Klenk H.-P."/>
        </authorList>
    </citation>
    <scope>NUCLEOTIDE SEQUENCE [LARGE SCALE GENOMIC DNA]</scope>
    <source>
        <strain evidence="1 2">DSM 18662</strain>
    </source>
</reference>
<accession>A0ABS2RJ95</accession>
<dbReference type="InterPro" id="IPR012341">
    <property type="entry name" value="6hp_glycosidase-like_sf"/>
</dbReference>
<dbReference type="Proteomes" id="UP000704762">
    <property type="component" value="Unassembled WGS sequence"/>
</dbReference>
<dbReference type="PIRSF" id="PIRSF028846">
    <property type="entry name" value="UCP028846"/>
    <property type="match status" value="1"/>
</dbReference>
<dbReference type="PANTHER" id="PTHR31047">
    <property type="entry name" value="MEIOTICALLY UP-REGULATED GENE 157 PROTEIN"/>
    <property type="match status" value="1"/>
</dbReference>
<proteinExistence type="predicted"/>